<organism evidence="2 3">
    <name type="scientific">Azospirillum formosense</name>
    <dbReference type="NCBI Taxonomy" id="861533"/>
    <lineage>
        <taxon>Bacteria</taxon>
        <taxon>Pseudomonadati</taxon>
        <taxon>Pseudomonadota</taxon>
        <taxon>Alphaproteobacteria</taxon>
        <taxon>Rhodospirillales</taxon>
        <taxon>Azospirillaceae</taxon>
        <taxon>Azospirillum</taxon>
    </lineage>
</organism>
<dbReference type="InterPro" id="IPR025272">
    <property type="entry name" value="SocA_Panacea"/>
</dbReference>
<proteinExistence type="predicted"/>
<evidence type="ECO:0000313" key="3">
    <source>
        <dbReference type="Proteomes" id="UP000639419"/>
    </source>
</evidence>
<reference evidence="2 3" key="1">
    <citation type="submission" date="2019-10" db="EMBL/GenBank/DDBJ databases">
        <title>Genome sequence of Azospirillum formosense CC-Nfb-7.</title>
        <authorList>
            <person name="Ambrosini A."/>
            <person name="Sant'Anna F.H."/>
            <person name="Cassan F.D."/>
            <person name="Souza E.M."/>
            <person name="Passaglia L.M.P."/>
        </authorList>
    </citation>
    <scope>NUCLEOTIDE SEQUENCE [LARGE SCALE GENOMIC DNA]</scope>
    <source>
        <strain evidence="2 3">CC-NFb-7</strain>
    </source>
</reference>
<protein>
    <submittedName>
        <fullName evidence="2">DUF4065 domain-containing protein</fullName>
    </submittedName>
</protein>
<sequence length="165" mass="18238">MAYDGRALANLVLEKCDQQGRLLTHMALQKVLYYAHGWHLAEQNAPLVAGGFEAWQHGPVIRSVYKAFKGAGDQPIKTRATALDMATGIAHEPTCQLTLPQSELLDAVIGAYAHLHAYELSNMTHEHGSPWDRIWNSGSAVTPGMRIPDSEIKEHFIFIRHGATN</sequence>
<dbReference type="Pfam" id="PF13274">
    <property type="entry name" value="SocA_Panacea"/>
    <property type="match status" value="1"/>
</dbReference>
<evidence type="ECO:0000313" key="2">
    <source>
        <dbReference type="EMBL" id="NUB18738.1"/>
    </source>
</evidence>
<dbReference type="Proteomes" id="UP000639419">
    <property type="component" value="Unassembled WGS sequence"/>
</dbReference>
<comment type="caution">
    <text evidence="2">The sequence shown here is derived from an EMBL/GenBank/DDBJ whole genome shotgun (WGS) entry which is preliminary data.</text>
</comment>
<keyword evidence="3" id="KW-1185">Reference proteome</keyword>
<gene>
    <name evidence="2" type="ORF">GBZ26_05835</name>
</gene>
<accession>A0ABX2KSX5</accession>
<dbReference type="RefSeq" id="WP_174438020.1">
    <property type="nucleotide sequence ID" value="NZ_BAABCC010000002.1"/>
</dbReference>
<name>A0ABX2KSX5_9PROT</name>
<evidence type="ECO:0000259" key="1">
    <source>
        <dbReference type="Pfam" id="PF13274"/>
    </source>
</evidence>
<feature type="domain" description="Antitoxin SocA-like Panacea" evidence="1">
    <location>
        <begin position="28"/>
        <end position="131"/>
    </location>
</feature>
<dbReference type="EMBL" id="WHOR01000026">
    <property type="protein sequence ID" value="NUB18738.1"/>
    <property type="molecule type" value="Genomic_DNA"/>
</dbReference>